<keyword evidence="4" id="KW-0670">Pyruvate</keyword>
<dbReference type="PROSITE" id="PS00393">
    <property type="entry name" value="PEPCASE_2"/>
    <property type="match status" value="1"/>
</dbReference>
<evidence type="ECO:0000256" key="2">
    <source>
        <dbReference type="ARBA" id="ARBA00022419"/>
    </source>
</evidence>
<accession>A0A4R5MNB3</accession>
<evidence type="ECO:0000256" key="1">
    <source>
        <dbReference type="ARBA" id="ARBA00003670"/>
    </source>
</evidence>
<comment type="caution">
    <text evidence="4">The sequence shown here is derived from an EMBL/GenBank/DDBJ whole genome shotgun (WGS) entry which is preliminary data.</text>
</comment>
<dbReference type="PRINTS" id="PR00150">
    <property type="entry name" value="PEPCARBXLASE"/>
</dbReference>
<gene>
    <name evidence="4" type="ORF">EZJ43_04070</name>
</gene>
<dbReference type="EMBL" id="SJCY01000002">
    <property type="protein sequence ID" value="TDG37301.1"/>
    <property type="molecule type" value="Genomic_DNA"/>
</dbReference>
<dbReference type="OrthoDB" id="9768133at2"/>
<name>A0A4R5MNB3_9SPHI</name>
<feature type="active site" evidence="3">
    <location>
        <position position="526"/>
    </location>
</feature>
<keyword evidence="5" id="KW-1185">Reference proteome</keyword>
<sequence>MPKLRLTTQREAIFNNEVISRFELFNSLFLTLPFYKIKDTGTLLPLFFKSCEEGIKQHKKPAQIIEEFFAKYTSYDQPNDIIDLLFRFIQYIERQVVLFDAVEDASFNKLNTTDEQATLSSVLKNSADNKPALAKVEKLIEELSLRLVLTAHPTQFYPGSVLAIITDLTKAIKENDITIINSLLQQLGKTPFFNKKSPTPVDEALNLAWFLENVFYFAAANIQEELDRDLDEYNLESKKILELGFWPGGDRDGNPNVHVETTLAVSKMLREILFRCYYRDFRVLKRRITFRGVEENISILQDVLYKNAFDQNLEVEDISELLKTNLNEIKETLLKEHEGLFVDLVNDLIRKVDLYGNYFASLDIRQDSRILRNAHEYCRQNKPISSLYPVNYDELSEKEKLAIISFKEATIVYPTKADDLTNDTINVIKEIKDIQKRNGEKACHRFIISNCQQASDILQLMELFLWNGWSKDTLTIDFVPLFETVNDLKEAGKIMDILYNNPFYKAHLKNRGNKQDIMLGYSDSTKDGGYLMANWSIFNGKTELTAVSKKHNIQLAFFDGRGGPPARGGGKTHRFYASMGKEIANKNMQLTVQGQTISSQYGSIESAEFNIEQLINAGISSGIKELHNVLLDDDNKAILDAMADDSYQAFLELREHELFVPYLEKLSPLKLLSKINISSRPVKRNGDGKLKLEDLRAISFVTSWSQLKQNIPGYYGMGTSLKNQEKAGNWDKVVKVYSESDYLKTIVDNCMMSMSKSDFSITAYMAEDKEFGAFWQQLYNEFELTKEMLLKLSGQETLMANYPVDKKSIATREKIILPLVLIQHFALEKLQHNHEEKERQSLEKLAVRTVFGIVNAGRNLA</sequence>
<dbReference type="SUPFAM" id="SSF51621">
    <property type="entry name" value="Phosphoenolpyruvate/pyruvate domain"/>
    <property type="match status" value="1"/>
</dbReference>
<dbReference type="InterPro" id="IPR033129">
    <property type="entry name" value="PEPCASE_His_AS"/>
</dbReference>
<dbReference type="RefSeq" id="WP_133261394.1">
    <property type="nucleotide sequence ID" value="NZ_SJCY01000002.1"/>
</dbReference>
<comment type="function">
    <text evidence="1">Forms oxaloacetate, a four-carbon dicarboxylic acid source for the tricarboxylic acid cycle.</text>
</comment>
<dbReference type="PANTHER" id="PTHR30523:SF6">
    <property type="entry name" value="PHOSPHOENOLPYRUVATE CARBOXYLASE"/>
    <property type="match status" value="1"/>
</dbReference>
<dbReference type="GO" id="GO:0015977">
    <property type="term" value="P:carbon fixation"/>
    <property type="evidence" value="ECO:0007669"/>
    <property type="project" value="InterPro"/>
</dbReference>
<protein>
    <recommendedName>
        <fullName evidence="2">Phosphoenolpyruvate carboxylase</fullName>
    </recommendedName>
</protein>
<evidence type="ECO:0000256" key="3">
    <source>
        <dbReference type="PROSITE-ProRule" id="PRU10112"/>
    </source>
</evidence>
<dbReference type="GO" id="GO:0006099">
    <property type="term" value="P:tricarboxylic acid cycle"/>
    <property type="evidence" value="ECO:0007669"/>
    <property type="project" value="InterPro"/>
</dbReference>
<dbReference type="GO" id="GO:0005829">
    <property type="term" value="C:cytosol"/>
    <property type="evidence" value="ECO:0007669"/>
    <property type="project" value="TreeGrafter"/>
</dbReference>
<dbReference type="Proteomes" id="UP000295668">
    <property type="component" value="Unassembled WGS sequence"/>
</dbReference>
<dbReference type="InterPro" id="IPR021135">
    <property type="entry name" value="PEP_COase"/>
</dbReference>
<dbReference type="PANTHER" id="PTHR30523">
    <property type="entry name" value="PHOSPHOENOLPYRUVATE CARBOXYLASE"/>
    <property type="match status" value="1"/>
</dbReference>
<dbReference type="AlphaFoldDB" id="A0A4R5MNB3"/>
<evidence type="ECO:0000313" key="5">
    <source>
        <dbReference type="Proteomes" id="UP000295668"/>
    </source>
</evidence>
<organism evidence="4 5">
    <name type="scientific">Pedobacter changchengzhani</name>
    <dbReference type="NCBI Taxonomy" id="2529274"/>
    <lineage>
        <taxon>Bacteria</taxon>
        <taxon>Pseudomonadati</taxon>
        <taxon>Bacteroidota</taxon>
        <taxon>Sphingobacteriia</taxon>
        <taxon>Sphingobacteriales</taxon>
        <taxon>Sphingobacteriaceae</taxon>
        <taxon>Pedobacter</taxon>
    </lineage>
</organism>
<dbReference type="InterPro" id="IPR015813">
    <property type="entry name" value="Pyrv/PenolPyrv_kinase-like_dom"/>
</dbReference>
<reference evidence="4 5" key="1">
    <citation type="submission" date="2019-02" db="EMBL/GenBank/DDBJ databases">
        <title>Pedobacter sp. nov., a novel speices isolated from soil of pinguins habitat in Antarcitica.</title>
        <authorList>
            <person name="He R.-H."/>
        </authorList>
    </citation>
    <scope>NUCLEOTIDE SEQUENCE [LARGE SCALE GENOMIC DNA]</scope>
    <source>
        <strain evidence="4 5">E01020</strain>
    </source>
</reference>
<dbReference type="GO" id="GO:0008964">
    <property type="term" value="F:phosphoenolpyruvate carboxylase activity"/>
    <property type="evidence" value="ECO:0007669"/>
    <property type="project" value="InterPro"/>
</dbReference>
<evidence type="ECO:0000313" key="4">
    <source>
        <dbReference type="EMBL" id="TDG37301.1"/>
    </source>
</evidence>
<proteinExistence type="predicted"/>
<dbReference type="Pfam" id="PF00311">
    <property type="entry name" value="PEPcase"/>
    <property type="match status" value="2"/>
</dbReference>